<dbReference type="EMBL" id="CP019645">
    <property type="protein sequence ID" value="AQQ60565.1"/>
    <property type="molecule type" value="Genomic_DNA"/>
</dbReference>
<dbReference type="GO" id="GO:0050661">
    <property type="term" value="F:NADP binding"/>
    <property type="evidence" value="ECO:0007669"/>
    <property type="project" value="UniProtKB-UniRule"/>
</dbReference>
<feature type="binding site" evidence="13">
    <location>
        <begin position="88"/>
        <end position="90"/>
    </location>
    <ligand>
        <name>NAD(+)</name>
        <dbReference type="ChEBI" id="CHEBI:57540"/>
    </ligand>
</feature>
<dbReference type="GO" id="GO:0008839">
    <property type="term" value="F:4-hydroxy-tetrahydrodipicolinate reductase"/>
    <property type="evidence" value="ECO:0007669"/>
    <property type="project" value="UniProtKB-UniRule"/>
</dbReference>
<comment type="catalytic activity">
    <reaction evidence="11 13">
        <text>(S)-2,3,4,5-tetrahydrodipicolinate + NADP(+) + H2O = (2S,4S)-4-hydroxy-2,3,4,5-tetrahydrodipicolinate + NADPH + H(+)</text>
        <dbReference type="Rhea" id="RHEA:35331"/>
        <dbReference type="ChEBI" id="CHEBI:15377"/>
        <dbReference type="ChEBI" id="CHEBI:15378"/>
        <dbReference type="ChEBI" id="CHEBI:16845"/>
        <dbReference type="ChEBI" id="CHEBI:57783"/>
        <dbReference type="ChEBI" id="CHEBI:58349"/>
        <dbReference type="ChEBI" id="CHEBI:67139"/>
        <dbReference type="EC" id="1.17.1.8"/>
    </reaction>
</comment>
<evidence type="ECO:0000256" key="6">
    <source>
        <dbReference type="ARBA" id="ARBA00023002"/>
    </source>
</evidence>
<gene>
    <name evidence="13" type="primary">dapB</name>
    <name evidence="16" type="ORF">XJ32_11300</name>
</gene>
<evidence type="ECO:0000259" key="15">
    <source>
        <dbReference type="Pfam" id="PF05173"/>
    </source>
</evidence>
<dbReference type="SUPFAM" id="SSF51735">
    <property type="entry name" value="NAD(P)-binding Rossmann-fold domains"/>
    <property type="match status" value="1"/>
</dbReference>
<dbReference type="GO" id="GO:0019877">
    <property type="term" value="P:diaminopimelate biosynthetic process"/>
    <property type="evidence" value="ECO:0007669"/>
    <property type="project" value="UniProtKB-UniRule"/>
</dbReference>
<accession>A0A1Q2LJL0</accession>
<evidence type="ECO:0000256" key="12">
    <source>
        <dbReference type="ARBA" id="ARBA00049396"/>
    </source>
</evidence>
<proteinExistence type="inferred from homology"/>
<evidence type="ECO:0000256" key="4">
    <source>
        <dbReference type="ARBA" id="ARBA00022857"/>
    </source>
</evidence>
<dbReference type="GO" id="GO:0051287">
    <property type="term" value="F:NAD binding"/>
    <property type="evidence" value="ECO:0007669"/>
    <property type="project" value="UniProtKB-UniRule"/>
</dbReference>
<keyword evidence="3 13" id="KW-0028">Amino-acid biosynthesis</keyword>
<dbReference type="GO" id="GO:0009089">
    <property type="term" value="P:lysine biosynthetic process via diaminopimelate"/>
    <property type="evidence" value="ECO:0007669"/>
    <property type="project" value="UniProtKB-UniRule"/>
</dbReference>
<feature type="binding site" evidence="13">
    <location>
        <begin position="154"/>
        <end position="155"/>
    </location>
    <ligand>
        <name>(S)-2,3,4,5-tetrahydrodipicolinate</name>
        <dbReference type="ChEBI" id="CHEBI:16845"/>
    </ligand>
</feature>
<dbReference type="EC" id="1.17.1.8" evidence="10 13"/>
<comment type="caution">
    <text evidence="13">Lacks conserved residue(s) required for the propagation of feature annotation.</text>
</comment>
<dbReference type="InterPro" id="IPR022663">
    <property type="entry name" value="DapB_C"/>
</dbReference>
<keyword evidence="2 13" id="KW-0963">Cytoplasm</keyword>
<dbReference type="Pfam" id="PF01113">
    <property type="entry name" value="DapB_N"/>
    <property type="match status" value="1"/>
</dbReference>
<dbReference type="UniPathway" id="UPA00034">
    <property type="reaction ID" value="UER00018"/>
</dbReference>
<dbReference type="PANTHER" id="PTHR20836:SF0">
    <property type="entry name" value="4-HYDROXY-TETRAHYDRODIPICOLINATE REDUCTASE 1, CHLOROPLASTIC-RELATED"/>
    <property type="match status" value="1"/>
</dbReference>
<organism evidence="16 17">
    <name type="scientific">Helicobacter bilis</name>
    <dbReference type="NCBI Taxonomy" id="37372"/>
    <lineage>
        <taxon>Bacteria</taxon>
        <taxon>Pseudomonadati</taxon>
        <taxon>Campylobacterota</taxon>
        <taxon>Epsilonproteobacteria</taxon>
        <taxon>Campylobacterales</taxon>
        <taxon>Helicobacteraceae</taxon>
        <taxon>Helicobacter</taxon>
    </lineage>
</organism>
<dbReference type="CDD" id="cd02274">
    <property type="entry name" value="DHDPR_N"/>
    <property type="match status" value="1"/>
</dbReference>
<keyword evidence="4 13" id="KW-0521">NADP</keyword>
<dbReference type="InterPro" id="IPR022664">
    <property type="entry name" value="DapB_N_CS"/>
</dbReference>
<evidence type="ECO:0000256" key="1">
    <source>
        <dbReference type="ARBA" id="ARBA00006642"/>
    </source>
</evidence>
<feature type="active site" description="Proton donor" evidence="13">
    <location>
        <position position="148"/>
    </location>
</feature>
<evidence type="ECO:0000259" key="14">
    <source>
        <dbReference type="Pfam" id="PF01113"/>
    </source>
</evidence>
<dbReference type="HAMAP" id="MF_00102">
    <property type="entry name" value="DapB"/>
    <property type="match status" value="1"/>
</dbReference>
<protein>
    <recommendedName>
        <fullName evidence="10 13">4-hydroxy-tetrahydrodipicolinate reductase</fullName>
        <shortName evidence="13">HTPA reductase</shortName>
        <ecNumber evidence="10 13">1.17.1.8</ecNumber>
    </recommendedName>
</protein>
<dbReference type="PIRSF" id="PIRSF000161">
    <property type="entry name" value="DHPR"/>
    <property type="match status" value="1"/>
</dbReference>
<evidence type="ECO:0000256" key="2">
    <source>
        <dbReference type="ARBA" id="ARBA00022490"/>
    </source>
</evidence>
<evidence type="ECO:0000256" key="11">
    <source>
        <dbReference type="ARBA" id="ARBA00049080"/>
    </source>
</evidence>
<dbReference type="InterPro" id="IPR000846">
    <property type="entry name" value="DapB_N"/>
</dbReference>
<dbReference type="Gene3D" id="3.40.50.720">
    <property type="entry name" value="NAD(P)-binding Rossmann-like Domain"/>
    <property type="match status" value="1"/>
</dbReference>
<dbReference type="GO" id="GO:0016726">
    <property type="term" value="F:oxidoreductase activity, acting on CH or CH2 groups, NAD or NADP as acceptor"/>
    <property type="evidence" value="ECO:0007669"/>
    <property type="project" value="UniProtKB-UniRule"/>
</dbReference>
<feature type="binding site" evidence="13">
    <location>
        <position position="35"/>
    </location>
    <ligand>
        <name>NADP(+)</name>
        <dbReference type="ChEBI" id="CHEBI:58349"/>
    </ligand>
</feature>
<dbReference type="InterPro" id="IPR023940">
    <property type="entry name" value="DHDPR_bac"/>
</dbReference>
<reference evidence="16 17" key="1">
    <citation type="submission" date="2017-02" db="EMBL/GenBank/DDBJ databases">
        <title>Whole genome sequencing of Helicobacter bilis strain AAQJH.</title>
        <authorList>
            <person name="Conlan S."/>
            <person name="Thomas P.J."/>
            <person name="Mullikin J."/>
            <person name="Palmore T.N."/>
            <person name="Frank K.M."/>
            <person name="Segre J.A."/>
        </authorList>
    </citation>
    <scope>NUCLEOTIDE SEQUENCE [LARGE SCALE GENOMIC DNA]</scope>
    <source>
        <strain evidence="16 17">AAQJH</strain>
    </source>
</reference>
<feature type="binding site" evidence="13">
    <location>
        <position position="145"/>
    </location>
    <ligand>
        <name>(S)-2,3,4,5-tetrahydrodipicolinate</name>
        <dbReference type="ChEBI" id="CHEBI:16845"/>
    </ligand>
</feature>
<dbReference type="RefSeq" id="WP_077389895.1">
    <property type="nucleotide sequence ID" value="NZ_CP019645.1"/>
</dbReference>
<keyword evidence="7 13" id="KW-0520">NAD</keyword>
<feature type="domain" description="Dihydrodipicolinate reductase C-terminal" evidence="15">
    <location>
        <begin position="118"/>
        <end position="250"/>
    </location>
</feature>
<evidence type="ECO:0000256" key="10">
    <source>
        <dbReference type="ARBA" id="ARBA00038983"/>
    </source>
</evidence>
<comment type="similarity">
    <text evidence="1 13">Belongs to the DapB family.</text>
</comment>
<dbReference type="NCBIfam" id="TIGR00036">
    <property type="entry name" value="dapB"/>
    <property type="match status" value="1"/>
</dbReference>
<comment type="catalytic activity">
    <reaction evidence="12 13">
        <text>(S)-2,3,4,5-tetrahydrodipicolinate + NAD(+) + H2O = (2S,4S)-4-hydroxy-2,3,4,5-tetrahydrodipicolinate + NADH + H(+)</text>
        <dbReference type="Rhea" id="RHEA:35323"/>
        <dbReference type="ChEBI" id="CHEBI:15377"/>
        <dbReference type="ChEBI" id="CHEBI:15378"/>
        <dbReference type="ChEBI" id="CHEBI:16845"/>
        <dbReference type="ChEBI" id="CHEBI:57540"/>
        <dbReference type="ChEBI" id="CHEBI:57945"/>
        <dbReference type="ChEBI" id="CHEBI:67139"/>
        <dbReference type="EC" id="1.17.1.8"/>
    </reaction>
</comment>
<keyword evidence="8 13" id="KW-0457">Lysine biosynthesis</keyword>
<evidence type="ECO:0000313" key="16">
    <source>
        <dbReference type="EMBL" id="AQQ60565.1"/>
    </source>
</evidence>
<feature type="active site" description="Proton donor/acceptor" evidence="13">
    <location>
        <position position="144"/>
    </location>
</feature>
<evidence type="ECO:0000256" key="7">
    <source>
        <dbReference type="ARBA" id="ARBA00023027"/>
    </source>
</evidence>
<dbReference type="PANTHER" id="PTHR20836">
    <property type="entry name" value="DIHYDRODIPICOLINATE REDUCTASE"/>
    <property type="match status" value="1"/>
</dbReference>
<dbReference type="InterPro" id="IPR036291">
    <property type="entry name" value="NAD(P)-bd_dom_sf"/>
</dbReference>
<dbReference type="PROSITE" id="PS01298">
    <property type="entry name" value="DAPB"/>
    <property type="match status" value="1"/>
</dbReference>
<evidence type="ECO:0000256" key="8">
    <source>
        <dbReference type="ARBA" id="ARBA00023154"/>
    </source>
</evidence>
<dbReference type="Pfam" id="PF05173">
    <property type="entry name" value="DapB_C"/>
    <property type="match status" value="1"/>
</dbReference>
<evidence type="ECO:0000313" key="17">
    <source>
        <dbReference type="Proteomes" id="UP000188298"/>
    </source>
</evidence>
<evidence type="ECO:0000256" key="9">
    <source>
        <dbReference type="ARBA" id="ARBA00037922"/>
    </source>
</evidence>
<feature type="binding site" evidence="13">
    <location>
        <begin position="8"/>
        <end position="13"/>
    </location>
    <ligand>
        <name>NAD(+)</name>
        <dbReference type="ChEBI" id="CHEBI:57540"/>
    </ligand>
</feature>
<name>A0A1Q2LJL0_9HELI</name>
<feature type="binding site" evidence="13">
    <location>
        <begin position="112"/>
        <end position="115"/>
    </location>
    <ligand>
        <name>NAD(+)</name>
        <dbReference type="ChEBI" id="CHEBI:57540"/>
    </ligand>
</feature>
<dbReference type="AlphaFoldDB" id="A0A1Q2LJL0"/>
<keyword evidence="5 13" id="KW-0220">Diaminopimelate biosynthesis</keyword>
<evidence type="ECO:0000256" key="5">
    <source>
        <dbReference type="ARBA" id="ARBA00022915"/>
    </source>
</evidence>
<dbReference type="Gene3D" id="3.30.360.10">
    <property type="entry name" value="Dihydrodipicolinate Reductase, domain 2"/>
    <property type="match status" value="1"/>
</dbReference>
<dbReference type="GO" id="GO:0005829">
    <property type="term" value="C:cytosol"/>
    <property type="evidence" value="ECO:0007669"/>
    <property type="project" value="TreeGrafter"/>
</dbReference>
<evidence type="ECO:0000256" key="3">
    <source>
        <dbReference type="ARBA" id="ARBA00022605"/>
    </source>
</evidence>
<dbReference type="KEGG" id="hbl:XJ32_11300"/>
<comment type="pathway">
    <text evidence="9 13">Amino-acid biosynthesis; L-lysine biosynthesis via DAP pathway; (S)-tetrahydrodipicolinate from L-aspartate: step 4/4.</text>
</comment>
<dbReference type="Proteomes" id="UP000188298">
    <property type="component" value="Chromosome"/>
</dbReference>
<comment type="function">
    <text evidence="13">Catalyzes the conversion of 4-hydroxy-tetrahydrodipicolinate (HTPA) to tetrahydrodipicolinate.</text>
</comment>
<feature type="domain" description="Dihydrodipicolinate reductase N-terminal" evidence="14">
    <location>
        <begin position="3"/>
        <end position="115"/>
    </location>
</feature>
<sequence>MLEIGIFGATGRVGKLLIDEILESKKASLASVYVRNELQYNIPSNTLVTSSMADFLESSQAIIDFSSAEATKNLLEYAKTHPTPLVIGTTGLQPSHIELLNECSKAMPILYATNMSEGVAMLNKLVALLSVQLRNYDIEITEIHHRYKKDAPSGTALTLAQTAASARNLDENALKFGREGIALRNKDEIGVLSLRGGDVVGRHVVGFYADGEYIELTHNATSRATFAKGALHAALWLVRQQNGLYSMQDIFEF</sequence>
<comment type="caution">
    <text evidence="13">Was originally thought to be a dihydrodipicolinate reductase (DHDPR), catalyzing the conversion of dihydrodipicolinate to tetrahydrodipicolinate. However, it was shown in E.coli that the substrate of the enzymatic reaction is not dihydrodipicolinate (DHDP) but in fact (2S,4S)-4-hydroxy-2,3,4,5-tetrahydrodipicolinic acid (HTPA), the product released by the DapA-catalyzed reaction.</text>
</comment>
<evidence type="ECO:0000256" key="13">
    <source>
        <dbReference type="HAMAP-Rule" id="MF_00102"/>
    </source>
</evidence>
<comment type="subcellular location">
    <subcellularLocation>
        <location evidence="13">Cytoplasm</location>
    </subcellularLocation>
</comment>
<comment type="subunit">
    <text evidence="13">Homotetramer.</text>
</comment>
<keyword evidence="6 13" id="KW-0560">Oxidoreductase</keyword>
<dbReference type="SUPFAM" id="SSF55347">
    <property type="entry name" value="Glyceraldehyde-3-phosphate dehydrogenase-like, C-terminal domain"/>
    <property type="match status" value="1"/>
</dbReference>